<sequence>MTGAIQLYFDQMKDIEENFLNFIEESNQDLITFIKYLDERKITESKQKFKSFLYLLVCISNHFHRTENIYIKIDQILNYYKDSIQAHFKNSEIFHIFQSNKRIILSLIQLNLFTFNQSIIDILVNQNKYKEESYIEYFLPEIQSFLPIFLKKEYKSNVKELNDNNLDLFNKNRKLGENDSYICSLIRNDQVVDFITYVEKTNIDPSSDIEKSIYETNPFLMNKNSVTLIEYSAFFGAHDIFKYLLKKGVMLTSSIWLYAIHGKNSDLIHFLEEEKVKTECESYQYLIIEAIKCHHNDIASYLQTNFVHSEQIYNQYLLRKHFKYYNFDLNSYNIQDIIEFSLNSDLFYFFCKYDYSNVVEFLLQMRKMDINQQYNIYKPLPDQEDIVLAISIKSGDISKLPEVKDEGFFRVMKTKEEENLEYKDGTNYYIYRYDQEIKTALHVAVQKDNFDIVKLLCHSKKAEFRTESKKFSKSKKNYWFLTLVEKRPLLFEAIENGCIEIARYLLAQKFVDIKDNLIKSEAFIDSHTTAHTHIRNEEHKSPLFAAAESGYSEIIQLLISQEKVDINQESVQIKFRSGGCVAFSITARQIMKTPLHAAIEAGKINAVKACLEQPKIDVNIPVIVNELNCWREKEFSKFFNDKTGTIAEKIWPLYLAVKSGNIDIVVLLLNQMKIDVNMKSVLSPPPYYEKFTRTALHAAVENKKAEIIELLLEQQGIDINATDENGKKPIEYLDGDDIIRKLFVK</sequence>
<accession>A0ABR2GX83</accession>
<dbReference type="PANTHER" id="PTHR24198">
    <property type="entry name" value="ANKYRIN REPEAT AND PROTEIN KINASE DOMAIN-CONTAINING PROTEIN"/>
    <property type="match status" value="1"/>
</dbReference>
<dbReference type="InterPro" id="IPR036770">
    <property type="entry name" value="Ankyrin_rpt-contain_sf"/>
</dbReference>
<evidence type="ECO:0000256" key="1">
    <source>
        <dbReference type="ARBA" id="ARBA00022737"/>
    </source>
</evidence>
<proteinExistence type="predicted"/>
<dbReference type="Pfam" id="PF12796">
    <property type="entry name" value="Ank_2"/>
    <property type="match status" value="3"/>
</dbReference>
<evidence type="ECO:0000256" key="4">
    <source>
        <dbReference type="SAM" id="Coils"/>
    </source>
</evidence>
<feature type="repeat" description="ANK" evidence="3">
    <location>
        <begin position="691"/>
        <end position="724"/>
    </location>
</feature>
<keyword evidence="2 3" id="KW-0040">ANK repeat</keyword>
<dbReference type="SMART" id="SM00248">
    <property type="entry name" value="ANK"/>
    <property type="match status" value="8"/>
</dbReference>
<dbReference type="PROSITE" id="PS50088">
    <property type="entry name" value="ANK_REPEAT"/>
    <property type="match status" value="1"/>
</dbReference>
<keyword evidence="1" id="KW-0677">Repeat</keyword>
<dbReference type="InterPro" id="IPR002110">
    <property type="entry name" value="Ankyrin_rpt"/>
</dbReference>
<gene>
    <name evidence="5" type="ORF">M9Y10_033153</name>
</gene>
<evidence type="ECO:0000256" key="3">
    <source>
        <dbReference type="PROSITE-ProRule" id="PRU00023"/>
    </source>
</evidence>
<evidence type="ECO:0000313" key="5">
    <source>
        <dbReference type="EMBL" id="KAK8838525.1"/>
    </source>
</evidence>
<comment type="caution">
    <text evidence="5">The sequence shown here is derived from an EMBL/GenBank/DDBJ whole genome shotgun (WGS) entry which is preliminary data.</text>
</comment>
<name>A0ABR2GX83_9EUKA</name>
<dbReference type="EMBL" id="JAPFFF010000055">
    <property type="protein sequence ID" value="KAK8838525.1"/>
    <property type="molecule type" value="Genomic_DNA"/>
</dbReference>
<reference evidence="5 6" key="1">
    <citation type="submission" date="2024-04" db="EMBL/GenBank/DDBJ databases">
        <title>Tritrichomonas musculus Genome.</title>
        <authorList>
            <person name="Alves-Ferreira E."/>
            <person name="Grigg M."/>
            <person name="Lorenzi H."/>
            <person name="Galac M."/>
        </authorList>
    </citation>
    <scope>NUCLEOTIDE SEQUENCE [LARGE SCALE GENOMIC DNA]</scope>
    <source>
        <strain evidence="5 6">EAF2021</strain>
    </source>
</reference>
<protein>
    <submittedName>
        <fullName evidence="5">Response to abiotic stimulus</fullName>
    </submittedName>
</protein>
<keyword evidence="4" id="KW-0175">Coiled coil</keyword>
<dbReference type="Gene3D" id="1.25.40.20">
    <property type="entry name" value="Ankyrin repeat-containing domain"/>
    <property type="match status" value="3"/>
</dbReference>
<dbReference type="Proteomes" id="UP001470230">
    <property type="component" value="Unassembled WGS sequence"/>
</dbReference>
<keyword evidence="6" id="KW-1185">Reference proteome</keyword>
<dbReference type="PANTHER" id="PTHR24198:SF165">
    <property type="entry name" value="ANKYRIN REPEAT-CONTAINING PROTEIN-RELATED"/>
    <property type="match status" value="1"/>
</dbReference>
<feature type="coiled-coil region" evidence="4">
    <location>
        <begin position="151"/>
        <end position="178"/>
    </location>
</feature>
<dbReference type="SUPFAM" id="SSF48403">
    <property type="entry name" value="Ankyrin repeat"/>
    <property type="match status" value="2"/>
</dbReference>
<evidence type="ECO:0000313" key="6">
    <source>
        <dbReference type="Proteomes" id="UP001470230"/>
    </source>
</evidence>
<organism evidence="5 6">
    <name type="scientific">Tritrichomonas musculus</name>
    <dbReference type="NCBI Taxonomy" id="1915356"/>
    <lineage>
        <taxon>Eukaryota</taxon>
        <taxon>Metamonada</taxon>
        <taxon>Parabasalia</taxon>
        <taxon>Tritrichomonadida</taxon>
        <taxon>Tritrichomonadidae</taxon>
        <taxon>Tritrichomonas</taxon>
    </lineage>
</organism>
<evidence type="ECO:0000256" key="2">
    <source>
        <dbReference type="ARBA" id="ARBA00023043"/>
    </source>
</evidence>